<evidence type="ECO:0000256" key="2">
    <source>
        <dbReference type="ARBA" id="ARBA00022729"/>
    </source>
</evidence>
<sequence>MSVVRRRLGAALAAVLTAALAGTGLAACDSPSGSQGKPRPSTSSAELRRFYEQQLRWSVCGGRFECAKLEVPLDYAAPQGKTIRISVVRRPATGKRIGSLILNPGGPGASGIDYAMSAALTFSQAVRDRFDIVGFDPRGVDTSSPIRCVGDAELDRFVAMDASPDSRAEVVQLDQASRQFAVACGQRAADLLPHLSTRDIARDMDVLRAALGDDRLYYLGKSWGTFLGATYAELFPRNVGRMVLDGAVDPKLGTDDIGRAQARGFEGELANFIDFCVRADCPLGDDRRAAFRRLDQLLASLDRIPIPTADGRRLNQTLALYGITAPLYDDSTWPALRDALASALAGDGTDLLRLADEYFSRDPDGRYRHNITQVLYAVNCIDRPVAPASSFPALEPSYRAASPRFGPAVLWGNLPCAYWPVKAVDRPHAISAPGTPPILVVGTRNDPATPYAWAVSLADQLPHGVLLTYEGDGHTAYNMGNQCIDQAVDSYLITGRPPADGTRCE</sequence>
<dbReference type="PROSITE" id="PS51257">
    <property type="entry name" value="PROKAR_LIPOPROTEIN"/>
    <property type="match status" value="1"/>
</dbReference>
<keyword evidence="7" id="KW-1185">Reference proteome</keyword>
<evidence type="ECO:0000256" key="1">
    <source>
        <dbReference type="ARBA" id="ARBA00010088"/>
    </source>
</evidence>
<dbReference type="RefSeq" id="WP_066883775.1">
    <property type="nucleotide sequence ID" value="NZ_LAXD01000001.1"/>
</dbReference>
<keyword evidence="2 4" id="KW-0732">Signal</keyword>
<name>A0A132MLW7_9ACTN</name>
<dbReference type="PANTHER" id="PTHR43248:SF29">
    <property type="entry name" value="TRIPEPTIDYL AMINOPEPTIDASE"/>
    <property type="match status" value="1"/>
</dbReference>
<dbReference type="EMBL" id="LAXD01000001">
    <property type="protein sequence ID" value="KWW98850.1"/>
    <property type="molecule type" value="Genomic_DNA"/>
</dbReference>
<evidence type="ECO:0000259" key="5">
    <source>
        <dbReference type="Pfam" id="PF08386"/>
    </source>
</evidence>
<dbReference type="GO" id="GO:0016787">
    <property type="term" value="F:hydrolase activity"/>
    <property type="evidence" value="ECO:0007669"/>
    <property type="project" value="UniProtKB-KW"/>
</dbReference>
<feature type="signal peptide" evidence="4">
    <location>
        <begin position="1"/>
        <end position="26"/>
    </location>
</feature>
<accession>A0A132MLW7</accession>
<evidence type="ECO:0000256" key="3">
    <source>
        <dbReference type="ARBA" id="ARBA00022801"/>
    </source>
</evidence>
<protein>
    <submittedName>
        <fullName evidence="6">TAP domain protein</fullName>
    </submittedName>
</protein>
<dbReference type="AlphaFoldDB" id="A0A132MLW7"/>
<comment type="similarity">
    <text evidence="1">Belongs to the peptidase S33 family.</text>
</comment>
<evidence type="ECO:0000256" key="4">
    <source>
        <dbReference type="SAM" id="SignalP"/>
    </source>
</evidence>
<evidence type="ECO:0000313" key="7">
    <source>
        <dbReference type="Proteomes" id="UP000070188"/>
    </source>
</evidence>
<feature type="chain" id="PRO_5038922827" evidence="4">
    <location>
        <begin position="27"/>
        <end position="505"/>
    </location>
</feature>
<dbReference type="OrthoDB" id="4498590at2"/>
<dbReference type="InterPro" id="IPR013595">
    <property type="entry name" value="Pept_S33_TAP-like_C"/>
</dbReference>
<dbReference type="InterPro" id="IPR029058">
    <property type="entry name" value="AB_hydrolase_fold"/>
</dbReference>
<dbReference type="SUPFAM" id="SSF53474">
    <property type="entry name" value="alpha/beta-Hydrolases"/>
    <property type="match status" value="1"/>
</dbReference>
<reference evidence="7" key="1">
    <citation type="submission" date="2015-04" db="EMBL/GenBank/DDBJ databases">
        <title>Physiological reanalysis, assessment of diazotrophy, and genome sequences of multiple isolates of Streptomyces thermoautotrophicus.</title>
        <authorList>
            <person name="MacKellar D.C."/>
            <person name="Lieber L."/>
            <person name="Norman J."/>
            <person name="Bolger A."/>
            <person name="Tobin C."/>
            <person name="Murray J.W."/>
            <person name="Chang R."/>
            <person name="Ford T."/>
            <person name="Nguyen P.Q."/>
            <person name="Woodward J."/>
            <person name="Permingeat H."/>
            <person name="Joshi N.S."/>
            <person name="Silver P.A."/>
            <person name="Usadel B."/>
            <person name="Rutherford A.W."/>
            <person name="Friesen M."/>
            <person name="Prell J."/>
        </authorList>
    </citation>
    <scope>NUCLEOTIDE SEQUENCE [LARGE SCALE GENOMIC DNA]</scope>
    <source>
        <strain evidence="7">H1</strain>
    </source>
</reference>
<evidence type="ECO:0000313" key="6">
    <source>
        <dbReference type="EMBL" id="KWW98850.1"/>
    </source>
</evidence>
<dbReference type="STRING" id="1469144.LI90_479"/>
<keyword evidence="3" id="KW-0378">Hydrolase</keyword>
<organism evidence="6 7">
    <name type="scientific">Carbonactinospora thermoautotrophica</name>
    <dbReference type="NCBI Taxonomy" id="1469144"/>
    <lineage>
        <taxon>Bacteria</taxon>
        <taxon>Bacillati</taxon>
        <taxon>Actinomycetota</taxon>
        <taxon>Actinomycetes</taxon>
        <taxon>Kitasatosporales</taxon>
        <taxon>Carbonactinosporaceae</taxon>
        <taxon>Carbonactinospora</taxon>
    </lineage>
</organism>
<comment type="caution">
    <text evidence="6">The sequence shown here is derived from an EMBL/GenBank/DDBJ whole genome shotgun (WGS) entry which is preliminary data.</text>
</comment>
<dbReference type="Pfam" id="PF08386">
    <property type="entry name" value="Abhydrolase_4"/>
    <property type="match status" value="1"/>
</dbReference>
<dbReference type="Gene3D" id="3.40.50.1820">
    <property type="entry name" value="alpha/beta hydrolase"/>
    <property type="match status" value="1"/>
</dbReference>
<dbReference type="Proteomes" id="UP000070188">
    <property type="component" value="Unassembled WGS sequence"/>
</dbReference>
<proteinExistence type="inferred from homology"/>
<dbReference type="PANTHER" id="PTHR43248">
    <property type="entry name" value="2-SUCCINYL-6-HYDROXY-2,4-CYCLOHEXADIENE-1-CARBOXYLATE SYNTHASE"/>
    <property type="match status" value="1"/>
</dbReference>
<feature type="domain" description="Peptidase S33 tripeptidyl aminopeptidase-like C-terminal" evidence="5">
    <location>
        <begin position="403"/>
        <end position="504"/>
    </location>
</feature>
<dbReference type="PATRIC" id="fig|1469144.10.peg.575"/>
<gene>
    <name evidence="6" type="ORF">LI90_479</name>
</gene>
<dbReference type="InterPro" id="IPR051601">
    <property type="entry name" value="Serine_prot/Carboxylest_S33"/>
</dbReference>